<keyword evidence="3 5" id="KW-1133">Transmembrane helix</keyword>
<feature type="transmembrane region" description="Helical" evidence="5">
    <location>
        <begin position="153"/>
        <end position="176"/>
    </location>
</feature>
<dbReference type="InterPro" id="IPR020846">
    <property type="entry name" value="MFS_dom"/>
</dbReference>
<dbReference type="PANTHER" id="PTHR23502:SF26">
    <property type="entry name" value="MAJOR FACILITATOR SUPERFAMILY (MFS) PROFILE DOMAIN-CONTAINING PROTEIN"/>
    <property type="match status" value="1"/>
</dbReference>
<dbReference type="SUPFAM" id="SSF103473">
    <property type="entry name" value="MFS general substrate transporter"/>
    <property type="match status" value="1"/>
</dbReference>
<name>A0A9P4R6A7_9PLEO</name>
<dbReference type="PANTHER" id="PTHR23502">
    <property type="entry name" value="MAJOR FACILITATOR SUPERFAMILY"/>
    <property type="match status" value="1"/>
</dbReference>
<evidence type="ECO:0000256" key="4">
    <source>
        <dbReference type="ARBA" id="ARBA00023136"/>
    </source>
</evidence>
<evidence type="ECO:0000313" key="8">
    <source>
        <dbReference type="Proteomes" id="UP000799444"/>
    </source>
</evidence>
<feature type="transmembrane region" description="Helical" evidence="5">
    <location>
        <begin position="519"/>
        <end position="542"/>
    </location>
</feature>
<feature type="transmembrane region" description="Helical" evidence="5">
    <location>
        <begin position="495"/>
        <end position="513"/>
    </location>
</feature>
<evidence type="ECO:0000259" key="6">
    <source>
        <dbReference type="PROSITE" id="PS50850"/>
    </source>
</evidence>
<dbReference type="PROSITE" id="PS50850">
    <property type="entry name" value="MFS"/>
    <property type="match status" value="1"/>
</dbReference>
<dbReference type="Proteomes" id="UP000799444">
    <property type="component" value="Unassembled WGS sequence"/>
</dbReference>
<organism evidence="7 8">
    <name type="scientific">Polyplosphaeria fusca</name>
    <dbReference type="NCBI Taxonomy" id="682080"/>
    <lineage>
        <taxon>Eukaryota</taxon>
        <taxon>Fungi</taxon>
        <taxon>Dikarya</taxon>
        <taxon>Ascomycota</taxon>
        <taxon>Pezizomycotina</taxon>
        <taxon>Dothideomycetes</taxon>
        <taxon>Pleosporomycetidae</taxon>
        <taxon>Pleosporales</taxon>
        <taxon>Tetraplosphaeriaceae</taxon>
        <taxon>Polyplosphaeria</taxon>
    </lineage>
</organism>
<keyword evidence="8" id="KW-1185">Reference proteome</keyword>
<evidence type="ECO:0000256" key="3">
    <source>
        <dbReference type="ARBA" id="ARBA00022989"/>
    </source>
</evidence>
<feature type="transmembrane region" description="Helical" evidence="5">
    <location>
        <begin position="324"/>
        <end position="347"/>
    </location>
</feature>
<comment type="subcellular location">
    <subcellularLocation>
        <location evidence="1">Membrane</location>
        <topology evidence="1">Multi-pass membrane protein</topology>
    </subcellularLocation>
</comment>
<proteinExistence type="predicted"/>
<dbReference type="GO" id="GO:0022857">
    <property type="term" value="F:transmembrane transporter activity"/>
    <property type="evidence" value="ECO:0007669"/>
    <property type="project" value="InterPro"/>
</dbReference>
<feature type="transmembrane region" description="Helical" evidence="5">
    <location>
        <begin position="124"/>
        <end position="141"/>
    </location>
</feature>
<reference evidence="7" key="1">
    <citation type="journal article" date="2020" name="Stud. Mycol.">
        <title>101 Dothideomycetes genomes: a test case for predicting lifestyles and emergence of pathogens.</title>
        <authorList>
            <person name="Haridas S."/>
            <person name="Albert R."/>
            <person name="Binder M."/>
            <person name="Bloem J."/>
            <person name="Labutti K."/>
            <person name="Salamov A."/>
            <person name="Andreopoulos B."/>
            <person name="Baker S."/>
            <person name="Barry K."/>
            <person name="Bills G."/>
            <person name="Bluhm B."/>
            <person name="Cannon C."/>
            <person name="Castanera R."/>
            <person name="Culley D."/>
            <person name="Daum C."/>
            <person name="Ezra D."/>
            <person name="Gonzalez J."/>
            <person name="Henrissat B."/>
            <person name="Kuo A."/>
            <person name="Liang C."/>
            <person name="Lipzen A."/>
            <person name="Lutzoni F."/>
            <person name="Magnuson J."/>
            <person name="Mondo S."/>
            <person name="Nolan M."/>
            <person name="Ohm R."/>
            <person name="Pangilinan J."/>
            <person name="Park H.-J."/>
            <person name="Ramirez L."/>
            <person name="Alfaro M."/>
            <person name="Sun H."/>
            <person name="Tritt A."/>
            <person name="Yoshinaga Y."/>
            <person name="Zwiers L.-H."/>
            <person name="Turgeon B."/>
            <person name="Goodwin S."/>
            <person name="Spatafora J."/>
            <person name="Crous P."/>
            <person name="Grigoriev I."/>
        </authorList>
    </citation>
    <scope>NUCLEOTIDE SEQUENCE</scope>
    <source>
        <strain evidence="7">CBS 125425</strain>
    </source>
</reference>
<evidence type="ECO:0000256" key="2">
    <source>
        <dbReference type="ARBA" id="ARBA00022692"/>
    </source>
</evidence>
<feature type="domain" description="Major facilitator superfamily (MFS) profile" evidence="6">
    <location>
        <begin position="86"/>
        <end position="547"/>
    </location>
</feature>
<evidence type="ECO:0000313" key="7">
    <source>
        <dbReference type="EMBL" id="KAF2737815.1"/>
    </source>
</evidence>
<sequence>MRIVSGRVQSGRVQSGRVASRLEVREISPEPRLSQVAVVESVDEKRGWWNTVEVAEEEYEEKNEGADGARQDKIYHVFSHRRRKFIVVLVSVVGIFPALSPNIYLPALDKVAQGLGVTSEMVSLSITSYLVMQGIASLVWAPLSDAYGRRPIYIYSLVIFMTANIVLCFSPNFWLLLVFRGIQAAGVASTVSMGAAVIQDLFPASERNNCYGMYQSIRNLTVVAAPIIGGTFSQFLDFRSIFVFLLGLSIAVLILVVLFFPETRRSIAGNGNVGVSGIHRPLLFAHNTFKGPQCPEQECGLEPGAEFTARTLIEPLSYLREKEVIFGLIFGSTLFAVWSMVTVSTVVMFKSAFKLNEFLLGFAFIPSGVGAIAGSTVIGNLLNRDYLAAASRYKASHALPPSATLSRNSLPSDFPLEHTRLARLPLVTTLLVIALCLYGFTCDIPSLYRMTGWITVPLLLQFTIAATANAAFAIHQTLIADLFPHNGTQTAAVCQLVRCLVSALGVGIIQMMISDVDMGPTFVALGLIVMVLVPLPVVQWFWGSKWRAQRLGPDRERDIHWNEYIDTRTA</sequence>
<accession>A0A9P4R6A7</accession>
<dbReference type="InterPro" id="IPR011701">
    <property type="entry name" value="MFS"/>
</dbReference>
<dbReference type="GO" id="GO:0005886">
    <property type="term" value="C:plasma membrane"/>
    <property type="evidence" value="ECO:0007669"/>
    <property type="project" value="TreeGrafter"/>
</dbReference>
<keyword evidence="4 5" id="KW-0472">Membrane</keyword>
<feature type="transmembrane region" description="Helical" evidence="5">
    <location>
        <begin position="241"/>
        <end position="260"/>
    </location>
</feature>
<feature type="transmembrane region" description="Helical" evidence="5">
    <location>
        <begin position="452"/>
        <end position="474"/>
    </location>
</feature>
<feature type="transmembrane region" description="Helical" evidence="5">
    <location>
        <begin position="85"/>
        <end position="104"/>
    </location>
</feature>
<dbReference type="AlphaFoldDB" id="A0A9P4R6A7"/>
<evidence type="ECO:0000256" key="5">
    <source>
        <dbReference type="SAM" id="Phobius"/>
    </source>
</evidence>
<feature type="transmembrane region" description="Helical" evidence="5">
    <location>
        <begin position="359"/>
        <end position="382"/>
    </location>
</feature>
<dbReference type="InterPro" id="IPR036259">
    <property type="entry name" value="MFS_trans_sf"/>
</dbReference>
<dbReference type="Pfam" id="PF07690">
    <property type="entry name" value="MFS_1"/>
    <property type="match status" value="1"/>
</dbReference>
<dbReference type="EMBL" id="ML996113">
    <property type="protein sequence ID" value="KAF2737815.1"/>
    <property type="molecule type" value="Genomic_DNA"/>
</dbReference>
<keyword evidence="2 5" id="KW-0812">Transmembrane</keyword>
<dbReference type="OrthoDB" id="440553at2759"/>
<dbReference type="Gene3D" id="1.20.1720.10">
    <property type="entry name" value="Multidrug resistance protein D"/>
    <property type="match status" value="1"/>
</dbReference>
<comment type="caution">
    <text evidence="7">The sequence shown here is derived from an EMBL/GenBank/DDBJ whole genome shotgun (WGS) entry which is preliminary data.</text>
</comment>
<gene>
    <name evidence="7" type="ORF">EJ04DRAFT_487389</name>
</gene>
<evidence type="ECO:0000256" key="1">
    <source>
        <dbReference type="ARBA" id="ARBA00004141"/>
    </source>
</evidence>
<protein>
    <submittedName>
        <fullName evidence="7">MFS general substrate transporter</fullName>
    </submittedName>
</protein>
<feature type="transmembrane region" description="Helical" evidence="5">
    <location>
        <begin position="421"/>
        <end position="440"/>
    </location>
</feature>